<organism evidence="1">
    <name type="scientific">viral metagenome</name>
    <dbReference type="NCBI Taxonomy" id="1070528"/>
    <lineage>
        <taxon>unclassified sequences</taxon>
        <taxon>metagenomes</taxon>
        <taxon>organismal metagenomes</taxon>
    </lineage>
</organism>
<dbReference type="EMBL" id="MN739352">
    <property type="protein sequence ID" value="QHT00102.1"/>
    <property type="molecule type" value="Genomic_DNA"/>
</dbReference>
<reference evidence="1" key="1">
    <citation type="journal article" date="2020" name="Nature">
        <title>Giant virus diversity and host interactions through global metagenomics.</title>
        <authorList>
            <person name="Schulz F."/>
            <person name="Roux S."/>
            <person name="Paez-Espino D."/>
            <person name="Jungbluth S."/>
            <person name="Walsh D.A."/>
            <person name="Denef V.J."/>
            <person name="McMahon K.D."/>
            <person name="Konstantinidis K.T."/>
            <person name="Eloe-Fadrosh E.A."/>
            <person name="Kyrpides N.C."/>
            <person name="Woyke T."/>
        </authorList>
    </citation>
    <scope>NUCLEOTIDE SEQUENCE</scope>
    <source>
        <strain evidence="1">GVMAG-M-3300020192-26</strain>
    </source>
</reference>
<dbReference type="AlphaFoldDB" id="A0A6C0C7P8"/>
<proteinExistence type="predicted"/>
<accession>A0A6C0C7P8</accession>
<protein>
    <submittedName>
        <fullName evidence="1">Uncharacterized protein</fullName>
    </submittedName>
</protein>
<sequence length="75" mass="8954">MFKSWFVQYRWQEEALSGDLNMLARGRVAWRFECSNIGSFNVAGKRMYCHEIQILVRSMLLARECIAWRFECSNI</sequence>
<name>A0A6C0C7P8_9ZZZZ</name>
<evidence type="ECO:0000313" key="1">
    <source>
        <dbReference type="EMBL" id="QHT00102.1"/>
    </source>
</evidence>